<evidence type="ECO:0000256" key="1">
    <source>
        <dbReference type="SAM" id="Phobius"/>
    </source>
</evidence>
<dbReference type="EMBL" id="JAUSWK010000001">
    <property type="protein sequence ID" value="MDQ0565186.1"/>
    <property type="molecule type" value="Genomic_DNA"/>
</dbReference>
<reference evidence="2 5" key="2">
    <citation type="submission" date="2023-07" db="EMBL/GenBank/DDBJ databases">
        <title>Genomic Encyclopedia of Type Strains, Phase IV (KMG-IV): sequencing the most valuable type-strain genomes for metagenomic binning, comparative biology and taxonomic classification.</title>
        <authorList>
            <person name="Goeker M."/>
        </authorList>
    </citation>
    <scope>NUCLEOTIDE SEQUENCE [LARGE SCALE GENOMIC DNA]</scope>
    <source>
        <strain evidence="2 5">DSM 14432</strain>
    </source>
</reference>
<gene>
    <name evidence="3" type="ORF">GRI55_08425</name>
    <name evidence="2" type="ORF">QOZ97_000696</name>
</gene>
<dbReference type="Proteomes" id="UP000439914">
    <property type="component" value="Unassembled WGS sequence"/>
</dbReference>
<keyword evidence="1" id="KW-1133">Transmembrane helix</keyword>
<protein>
    <submittedName>
        <fullName evidence="2">Membrane protein YiaA</fullName>
    </submittedName>
</protein>
<evidence type="ECO:0000313" key="3">
    <source>
        <dbReference type="EMBL" id="MXP35800.1"/>
    </source>
</evidence>
<organism evidence="3 4">
    <name type="scientific">Qipengyuania citrea</name>
    <dbReference type="NCBI Taxonomy" id="225971"/>
    <lineage>
        <taxon>Bacteria</taxon>
        <taxon>Pseudomonadati</taxon>
        <taxon>Pseudomonadota</taxon>
        <taxon>Alphaproteobacteria</taxon>
        <taxon>Sphingomonadales</taxon>
        <taxon>Erythrobacteraceae</taxon>
        <taxon>Qipengyuania</taxon>
    </lineage>
</organism>
<evidence type="ECO:0000313" key="2">
    <source>
        <dbReference type="EMBL" id="MDQ0565186.1"/>
    </source>
</evidence>
<sequence>MNEYQIVSLISLLGFLILVTGAFRAHRVNVKKGFYMAAAWVGIFAIVVLFIDLVR</sequence>
<evidence type="ECO:0000313" key="4">
    <source>
        <dbReference type="Proteomes" id="UP000439914"/>
    </source>
</evidence>
<evidence type="ECO:0000313" key="5">
    <source>
        <dbReference type="Proteomes" id="UP001238601"/>
    </source>
</evidence>
<keyword evidence="1" id="KW-0812">Transmembrane</keyword>
<dbReference type="GeneID" id="93685544"/>
<keyword evidence="5" id="KW-1185">Reference proteome</keyword>
<dbReference type="RefSeq" id="WP_160766819.1">
    <property type="nucleotide sequence ID" value="NZ_JAUSWK010000001.1"/>
</dbReference>
<proteinExistence type="predicted"/>
<accession>A0A6I4UA02</accession>
<dbReference type="AlphaFoldDB" id="A0A6I4UA02"/>
<dbReference type="Proteomes" id="UP001238601">
    <property type="component" value="Unassembled WGS sequence"/>
</dbReference>
<keyword evidence="1" id="KW-0472">Membrane</keyword>
<name>A0A6I4UA02_9SPHN</name>
<comment type="caution">
    <text evidence="3">The sequence shown here is derived from an EMBL/GenBank/DDBJ whole genome shotgun (WGS) entry which is preliminary data.</text>
</comment>
<reference evidence="3 4" key="1">
    <citation type="submission" date="2019-12" db="EMBL/GenBank/DDBJ databases">
        <title>Genomic-based taxomic classification of the family Erythrobacteraceae.</title>
        <authorList>
            <person name="Xu L."/>
        </authorList>
    </citation>
    <scope>NUCLEOTIDE SEQUENCE [LARGE SCALE GENOMIC DNA]</scope>
    <source>
        <strain evidence="3 4">CGMCC 1.8703</strain>
    </source>
</reference>
<feature type="transmembrane region" description="Helical" evidence="1">
    <location>
        <begin position="34"/>
        <end position="54"/>
    </location>
</feature>
<dbReference type="EMBL" id="WTYG01000002">
    <property type="protein sequence ID" value="MXP35800.1"/>
    <property type="molecule type" value="Genomic_DNA"/>
</dbReference>